<dbReference type="InterPro" id="IPR018948">
    <property type="entry name" value="GTP-bd_TrmE_N"/>
</dbReference>
<dbReference type="Pfam" id="PF01926">
    <property type="entry name" value="MMR_HSR1"/>
    <property type="match status" value="1"/>
</dbReference>
<dbReference type="InterPro" id="IPR031168">
    <property type="entry name" value="G_TrmE"/>
</dbReference>
<dbReference type="KEGG" id="dae:Dtox_4365"/>
<dbReference type="eggNOG" id="COG0486">
    <property type="taxonomic scope" value="Bacteria"/>
</dbReference>
<keyword evidence="5 10" id="KW-0547">Nucleotide-binding</keyword>
<comment type="function">
    <text evidence="10">Exhibits a very high intrinsic GTPase hydrolysis rate. Involved in the addition of a carboxymethylaminomethyl (cmnm) group at the wobble position (U34) of certain tRNAs, forming tRNA-cmnm(5)s(2)U34.</text>
</comment>
<feature type="binding site" evidence="10">
    <location>
        <position position="236"/>
    </location>
    <ligand>
        <name>Mg(2+)</name>
        <dbReference type="ChEBI" id="CHEBI:18420"/>
    </ligand>
</feature>
<dbReference type="SUPFAM" id="SSF116878">
    <property type="entry name" value="TrmE connector domain"/>
    <property type="match status" value="1"/>
</dbReference>
<dbReference type="InterPro" id="IPR025867">
    <property type="entry name" value="MnmE_helical"/>
</dbReference>
<dbReference type="PANTHER" id="PTHR42714">
    <property type="entry name" value="TRNA MODIFICATION GTPASE GTPBP3"/>
    <property type="match status" value="1"/>
</dbReference>
<feature type="binding site" evidence="10">
    <location>
        <position position="22"/>
    </location>
    <ligand>
        <name>(6S)-5-formyl-5,6,7,8-tetrahydrofolate</name>
        <dbReference type="ChEBI" id="CHEBI:57457"/>
    </ligand>
</feature>
<comment type="similarity">
    <text evidence="1 10 11">Belongs to the TRAFAC class TrmE-Era-EngA-EngB-Septin-like GTPase superfamily. TrmE GTPase family.</text>
</comment>
<evidence type="ECO:0000256" key="11">
    <source>
        <dbReference type="RuleBase" id="RU003313"/>
    </source>
</evidence>
<evidence type="ECO:0000256" key="1">
    <source>
        <dbReference type="ARBA" id="ARBA00011043"/>
    </source>
</evidence>
<dbReference type="GO" id="GO:0030488">
    <property type="term" value="P:tRNA methylation"/>
    <property type="evidence" value="ECO:0007669"/>
    <property type="project" value="TreeGrafter"/>
</dbReference>
<dbReference type="FunFam" id="3.40.50.300:FF:000494">
    <property type="entry name" value="tRNA modification GTPase MnmE"/>
    <property type="match status" value="1"/>
</dbReference>
<evidence type="ECO:0000256" key="4">
    <source>
        <dbReference type="ARBA" id="ARBA00022723"/>
    </source>
</evidence>
<comment type="caution">
    <text evidence="10">Lacks conserved residue(s) required for the propagation of feature annotation.</text>
</comment>
<dbReference type="Gene3D" id="3.30.1360.120">
    <property type="entry name" value="Probable tRNA modification gtpase trme, domain 1"/>
    <property type="match status" value="1"/>
</dbReference>
<keyword evidence="7 10" id="KW-0460">Magnesium</keyword>
<evidence type="ECO:0000256" key="6">
    <source>
        <dbReference type="ARBA" id="ARBA00022801"/>
    </source>
</evidence>
<dbReference type="NCBIfam" id="NF003661">
    <property type="entry name" value="PRK05291.1-3"/>
    <property type="match status" value="1"/>
</dbReference>
<feature type="binding site" evidence="10">
    <location>
        <position position="126"/>
    </location>
    <ligand>
        <name>(6S)-5-formyl-5,6,7,8-tetrahydrofolate</name>
        <dbReference type="ChEBI" id="CHEBI:57457"/>
    </ligand>
</feature>
<dbReference type="InterPro" id="IPR006073">
    <property type="entry name" value="GTP-bd"/>
</dbReference>
<dbReference type="STRING" id="485916.Dtox_4365"/>
<dbReference type="Gene3D" id="1.20.120.430">
    <property type="entry name" value="tRNA modification GTPase MnmE domain 2"/>
    <property type="match status" value="1"/>
</dbReference>
<keyword evidence="3 10" id="KW-0819">tRNA processing</keyword>
<keyword evidence="2 10" id="KW-0963">Cytoplasm</keyword>
<evidence type="ECO:0000256" key="2">
    <source>
        <dbReference type="ARBA" id="ARBA00022490"/>
    </source>
</evidence>
<protein>
    <recommendedName>
        <fullName evidence="10">tRNA modification GTPase MnmE</fullName>
        <ecNumber evidence="10">3.6.-.-</ecNumber>
    </recommendedName>
</protein>
<name>C8W060_DESAS</name>
<keyword evidence="9 10" id="KW-0342">GTP-binding</keyword>
<dbReference type="GO" id="GO:0003924">
    <property type="term" value="F:GTPase activity"/>
    <property type="evidence" value="ECO:0007669"/>
    <property type="project" value="UniProtKB-UniRule"/>
</dbReference>
<dbReference type="Pfam" id="PF12631">
    <property type="entry name" value="MnmE_helical"/>
    <property type="match status" value="1"/>
</dbReference>
<evidence type="ECO:0000256" key="8">
    <source>
        <dbReference type="ARBA" id="ARBA00022958"/>
    </source>
</evidence>
<feature type="binding site" evidence="10">
    <location>
        <position position="256"/>
    </location>
    <ligand>
        <name>K(+)</name>
        <dbReference type="ChEBI" id="CHEBI:29103"/>
    </ligand>
</feature>
<dbReference type="Pfam" id="PF10396">
    <property type="entry name" value="TrmE_N"/>
    <property type="match status" value="1"/>
</dbReference>
<dbReference type="PANTHER" id="PTHR42714:SF2">
    <property type="entry name" value="TRNA MODIFICATION GTPASE GTPBP3, MITOCHONDRIAL"/>
    <property type="match status" value="1"/>
</dbReference>
<dbReference type="InterPro" id="IPR004520">
    <property type="entry name" value="GTPase_MnmE"/>
</dbReference>
<evidence type="ECO:0000313" key="14">
    <source>
        <dbReference type="Proteomes" id="UP000002217"/>
    </source>
</evidence>
<gene>
    <name evidence="10" type="primary">mnmE</name>
    <name evidence="10" type="synonym">trmE</name>
    <name evidence="13" type="ordered locus">Dtox_4365</name>
</gene>
<feature type="binding site" evidence="10">
    <location>
        <position position="87"/>
    </location>
    <ligand>
        <name>(6S)-5-formyl-5,6,7,8-tetrahydrofolate</name>
        <dbReference type="ChEBI" id="CHEBI:57457"/>
    </ligand>
</feature>
<dbReference type="GO" id="GO:0002098">
    <property type="term" value="P:tRNA wobble uridine modification"/>
    <property type="evidence" value="ECO:0007669"/>
    <property type="project" value="TreeGrafter"/>
</dbReference>
<dbReference type="Gene3D" id="3.40.50.300">
    <property type="entry name" value="P-loop containing nucleotide triphosphate hydrolases"/>
    <property type="match status" value="1"/>
</dbReference>
<keyword evidence="4 10" id="KW-0479">Metal-binding</keyword>
<dbReference type="EMBL" id="CP001720">
    <property type="protein sequence ID" value="ACV65028.1"/>
    <property type="molecule type" value="Genomic_DNA"/>
</dbReference>
<proteinExistence type="inferred from homology"/>
<dbReference type="InterPro" id="IPR027417">
    <property type="entry name" value="P-loop_NTPase"/>
</dbReference>
<dbReference type="OrthoDB" id="9805918at2"/>
<dbReference type="PROSITE" id="PS51709">
    <property type="entry name" value="G_TRME"/>
    <property type="match status" value="1"/>
</dbReference>
<dbReference type="FunFam" id="3.30.1360.120:FF:000003">
    <property type="entry name" value="tRNA modification GTPase MnmE"/>
    <property type="match status" value="1"/>
</dbReference>
<comment type="subunit">
    <text evidence="10">Homodimer. Heterotetramer of two MnmE and two MnmG subunits.</text>
</comment>
<feature type="binding site" evidence="10">
    <location>
        <begin position="276"/>
        <end position="279"/>
    </location>
    <ligand>
        <name>GTP</name>
        <dbReference type="ChEBI" id="CHEBI:37565"/>
    </ligand>
</feature>
<feature type="domain" description="TrmE-type G" evidence="12">
    <location>
        <begin position="222"/>
        <end position="382"/>
    </location>
</feature>
<feature type="binding site" evidence="10">
    <location>
        <position position="251"/>
    </location>
    <ligand>
        <name>K(+)</name>
        <dbReference type="ChEBI" id="CHEBI:29103"/>
    </ligand>
</feature>
<dbReference type="AlphaFoldDB" id="C8W060"/>
<dbReference type="GO" id="GO:0046872">
    <property type="term" value="F:metal ion binding"/>
    <property type="evidence" value="ECO:0007669"/>
    <property type="project" value="UniProtKB-KW"/>
</dbReference>
<dbReference type="HOGENOM" id="CLU_019624_4_1_9"/>
<evidence type="ECO:0000256" key="3">
    <source>
        <dbReference type="ARBA" id="ARBA00022694"/>
    </source>
</evidence>
<evidence type="ECO:0000256" key="9">
    <source>
        <dbReference type="ARBA" id="ARBA00023134"/>
    </source>
</evidence>
<keyword evidence="14" id="KW-1185">Reference proteome</keyword>
<comment type="cofactor">
    <cofactor evidence="10">
        <name>K(+)</name>
        <dbReference type="ChEBI" id="CHEBI:29103"/>
    </cofactor>
    <text evidence="10">Binds 1 potassium ion per subunit.</text>
</comment>
<dbReference type="GO" id="GO:0042802">
    <property type="term" value="F:identical protein binding"/>
    <property type="evidence" value="ECO:0007669"/>
    <property type="project" value="UniProtKB-ARBA"/>
</dbReference>
<feature type="binding site" evidence="10">
    <location>
        <begin position="232"/>
        <end position="237"/>
    </location>
    <ligand>
        <name>GTP</name>
        <dbReference type="ChEBI" id="CHEBI:37565"/>
    </ligand>
</feature>
<evidence type="ECO:0000256" key="7">
    <source>
        <dbReference type="ARBA" id="ARBA00022842"/>
    </source>
</evidence>
<organism evidence="13 14">
    <name type="scientific">Desulfofarcimen acetoxidans (strain ATCC 49208 / DSM 771 / KCTC 5769 / VKM B-1644 / 5575)</name>
    <name type="common">Desulfotomaculum acetoxidans</name>
    <dbReference type="NCBI Taxonomy" id="485916"/>
    <lineage>
        <taxon>Bacteria</taxon>
        <taxon>Bacillati</taxon>
        <taxon>Bacillota</taxon>
        <taxon>Clostridia</taxon>
        <taxon>Eubacteriales</taxon>
        <taxon>Peptococcaceae</taxon>
        <taxon>Desulfofarcimen</taxon>
    </lineage>
</organism>
<dbReference type="InterPro" id="IPR005225">
    <property type="entry name" value="Small_GTP-bd"/>
</dbReference>
<dbReference type="InterPro" id="IPR027368">
    <property type="entry name" value="MnmE_dom2"/>
</dbReference>
<feature type="binding site" evidence="10">
    <location>
        <position position="461"/>
    </location>
    <ligand>
        <name>(6S)-5-formyl-5,6,7,8-tetrahydrofolate</name>
        <dbReference type="ChEBI" id="CHEBI:57457"/>
    </ligand>
</feature>
<feature type="binding site" evidence="10">
    <location>
        <position position="232"/>
    </location>
    <ligand>
        <name>K(+)</name>
        <dbReference type="ChEBI" id="CHEBI:29103"/>
    </ligand>
</feature>
<accession>C8W060</accession>
<dbReference type="NCBIfam" id="TIGR00450">
    <property type="entry name" value="mnmE_trmE_thdF"/>
    <property type="match status" value="1"/>
</dbReference>
<feature type="binding site" evidence="10">
    <location>
        <position position="257"/>
    </location>
    <ligand>
        <name>Mg(2+)</name>
        <dbReference type="ChEBI" id="CHEBI:18420"/>
    </ligand>
</feature>
<evidence type="ECO:0000313" key="13">
    <source>
        <dbReference type="EMBL" id="ACV65028.1"/>
    </source>
</evidence>
<keyword evidence="6 10" id="KW-0378">Hydrolase</keyword>
<dbReference type="CDD" id="cd04164">
    <property type="entry name" value="trmE"/>
    <property type="match status" value="1"/>
</dbReference>
<dbReference type="EC" id="3.6.-.-" evidence="10"/>
<dbReference type="CDD" id="cd14858">
    <property type="entry name" value="TrmE_N"/>
    <property type="match status" value="1"/>
</dbReference>
<evidence type="ECO:0000256" key="5">
    <source>
        <dbReference type="ARBA" id="ARBA00022741"/>
    </source>
</evidence>
<dbReference type="InterPro" id="IPR027266">
    <property type="entry name" value="TrmE/GcvT-like"/>
</dbReference>
<evidence type="ECO:0000256" key="10">
    <source>
        <dbReference type="HAMAP-Rule" id="MF_00379"/>
    </source>
</evidence>
<feature type="binding site" evidence="10">
    <location>
        <position position="253"/>
    </location>
    <ligand>
        <name>K(+)</name>
        <dbReference type="ChEBI" id="CHEBI:29103"/>
    </ligand>
</feature>
<keyword evidence="8 10" id="KW-0630">Potassium</keyword>
<dbReference type="SUPFAM" id="SSF52540">
    <property type="entry name" value="P-loop containing nucleoside triphosphate hydrolases"/>
    <property type="match status" value="1"/>
</dbReference>
<dbReference type="Proteomes" id="UP000002217">
    <property type="component" value="Chromosome"/>
</dbReference>
<sequence>MLEDTIAAIATPLGEGGIGIVRISGTESIIIAEKIFRSLKEKDWVKNLNYGLIYGYIVDPFNNSIVDEVLLSVMRAPNSYTRENIVEINCHGGLVPLRKTFELVLNSGARTAEPGEFTKRAFLNGRLDLAQAESVIDVIRAKTSDSLSLAVKQLEGKLSEKISNMQDKLLYLLAHVEAVIDFPEEDIEASTIEKIKAEIKDIIKEINKWIELARAGKIYREGLAVVIAGKPNVGKSSLLNALLKEKRAIVTEIPGTTRDAIEEYINIKGIPVKITDTAGLRETGDTVEKIGVQISKEKIMGADIILYMLDVKNGFTDVDCYVLDEVINRNLIVIINKIDVGSGIEIINNISNKYENLEIVQISALKDIGLDLLEDAIASFVFSGNAAASNEIIISNTRHKSVLKRVVYNLQDVIEGIENAMPLDIVSIDLRNAWETLGEITGSSVTEDIIDKIFKEFCIGK</sequence>
<dbReference type="GO" id="GO:0005829">
    <property type="term" value="C:cytosol"/>
    <property type="evidence" value="ECO:0007669"/>
    <property type="project" value="TreeGrafter"/>
</dbReference>
<dbReference type="GO" id="GO:0005525">
    <property type="term" value="F:GTP binding"/>
    <property type="evidence" value="ECO:0007669"/>
    <property type="project" value="UniProtKB-UniRule"/>
</dbReference>
<reference evidence="13 14" key="1">
    <citation type="journal article" date="2009" name="Stand. Genomic Sci.">
        <title>Complete genome sequence of Desulfotomaculum acetoxidans type strain (5575).</title>
        <authorList>
            <person name="Spring S."/>
            <person name="Lapidus A."/>
            <person name="Schroder M."/>
            <person name="Gleim D."/>
            <person name="Sims D."/>
            <person name="Meincke L."/>
            <person name="Glavina Del Rio T."/>
            <person name="Tice H."/>
            <person name="Copeland A."/>
            <person name="Cheng J.F."/>
            <person name="Lucas S."/>
            <person name="Chen F."/>
            <person name="Nolan M."/>
            <person name="Bruce D."/>
            <person name="Goodwin L."/>
            <person name="Pitluck S."/>
            <person name="Ivanova N."/>
            <person name="Mavromatis K."/>
            <person name="Mikhailova N."/>
            <person name="Pati A."/>
            <person name="Chen A."/>
            <person name="Palaniappan K."/>
            <person name="Land M."/>
            <person name="Hauser L."/>
            <person name="Chang Y.J."/>
            <person name="Jeffries C.D."/>
            <person name="Chain P."/>
            <person name="Saunders E."/>
            <person name="Brettin T."/>
            <person name="Detter J.C."/>
            <person name="Goker M."/>
            <person name="Bristow J."/>
            <person name="Eisen J.A."/>
            <person name="Markowitz V."/>
            <person name="Hugenholtz P."/>
            <person name="Kyrpides N.C."/>
            <person name="Klenk H.P."/>
            <person name="Han C."/>
        </authorList>
    </citation>
    <scope>NUCLEOTIDE SEQUENCE [LARGE SCALE GENOMIC DNA]</scope>
    <source>
        <strain evidence="14">ATCC 49208 / DSM 771 / VKM B-1644</strain>
    </source>
</reference>
<dbReference type="NCBIfam" id="TIGR00231">
    <property type="entry name" value="small_GTP"/>
    <property type="match status" value="1"/>
</dbReference>
<dbReference type="HAMAP" id="MF_00379">
    <property type="entry name" value="GTPase_MnmE"/>
    <property type="match status" value="1"/>
</dbReference>
<dbReference type="RefSeq" id="WP_015759697.1">
    <property type="nucleotide sequence ID" value="NC_013216.1"/>
</dbReference>
<feature type="binding site" evidence="10">
    <location>
        <begin position="251"/>
        <end position="257"/>
    </location>
    <ligand>
        <name>GTP</name>
        <dbReference type="ChEBI" id="CHEBI:37565"/>
    </ligand>
</feature>
<comment type="subcellular location">
    <subcellularLocation>
        <location evidence="10">Cytoplasm</location>
    </subcellularLocation>
</comment>
<evidence type="ECO:0000259" key="12">
    <source>
        <dbReference type="PROSITE" id="PS51709"/>
    </source>
</evidence>